<dbReference type="InterPro" id="IPR036195">
    <property type="entry name" value="AbfB_ABD_sf"/>
</dbReference>
<dbReference type="GO" id="GO:0046556">
    <property type="term" value="F:alpha-L-arabinofuranosidase activity"/>
    <property type="evidence" value="ECO:0007669"/>
    <property type="project" value="InterPro"/>
</dbReference>
<name>D6XBU3_STRX2</name>
<proteinExistence type="predicted"/>
<feature type="domain" description="Alpha-L-arabinofuranosidase B arabinose-binding" evidence="1">
    <location>
        <begin position="2"/>
        <end position="65"/>
    </location>
</feature>
<dbReference type="HOGENOM" id="CLU_2738462_0_0_11"/>
<gene>
    <name evidence="2" type="ORF">SSEG_10422</name>
</gene>
<dbReference type="eggNOG" id="COG1595">
    <property type="taxonomic scope" value="Bacteria"/>
</dbReference>
<evidence type="ECO:0000259" key="1">
    <source>
        <dbReference type="Pfam" id="PF05270"/>
    </source>
</evidence>
<dbReference type="Pfam" id="PF05270">
    <property type="entry name" value="AbfB"/>
    <property type="match status" value="1"/>
</dbReference>
<protein>
    <submittedName>
        <fullName evidence="2">Alpha-L-arabinofuranosidase</fullName>
    </submittedName>
</protein>
<reference evidence="2" key="1">
    <citation type="submission" date="2009-10" db="EMBL/GenBank/DDBJ databases">
        <title>The genome sequence of Streptomyces sviceus strain ATCC 29083.</title>
        <authorList>
            <consortium name="The Broad Institute Genome Sequencing Platform"/>
            <consortium name="Broad Institute Microbial Sequencing Center"/>
            <person name="Fischbach M."/>
            <person name="Godfrey P."/>
            <person name="Ward D."/>
            <person name="Young S."/>
            <person name="Zeng Q."/>
            <person name="Koehrsen M."/>
            <person name="Alvarado L."/>
            <person name="Berlin A.M."/>
            <person name="Bochicchio J."/>
            <person name="Borenstein D."/>
            <person name="Chapman S.B."/>
            <person name="Chen Z."/>
            <person name="Engels R."/>
            <person name="Freedman E."/>
            <person name="Gellesch M."/>
            <person name="Goldberg J."/>
            <person name="Griggs A."/>
            <person name="Gujja S."/>
            <person name="Heilman E.R."/>
            <person name="Heiman D.I."/>
            <person name="Hepburn T.A."/>
            <person name="Howarth C."/>
            <person name="Jen D."/>
            <person name="Larson L."/>
            <person name="Lewis B."/>
            <person name="Mehta T."/>
            <person name="Park D."/>
            <person name="Pearson M."/>
            <person name="Richards J."/>
            <person name="Roberts A."/>
            <person name="Saif S."/>
            <person name="Shea T.D."/>
            <person name="Shenoy N."/>
            <person name="Sisk P."/>
            <person name="Stolte C."/>
            <person name="Sykes S.N."/>
            <person name="Thomson T."/>
            <person name="Walk T."/>
            <person name="White J."/>
            <person name="Yandava C."/>
            <person name="Straight P."/>
            <person name="Clardy J."/>
            <person name="Hung D."/>
            <person name="Kolter R."/>
            <person name="Mekalanos J."/>
            <person name="Walker S."/>
            <person name="Walsh C.T."/>
            <person name="Wieland-Brown L.C."/>
            <person name="Haas B."/>
            <person name="Nusbaum C."/>
            <person name="Birren B."/>
        </authorList>
    </citation>
    <scope>NUCLEOTIDE SEQUENCE [LARGE SCALE GENOMIC DNA]</scope>
    <source>
        <strain evidence="2">ATCC 29083</strain>
    </source>
</reference>
<dbReference type="EMBL" id="CM000951">
    <property type="protein sequence ID" value="EFH28215.1"/>
    <property type="molecule type" value="Genomic_DNA"/>
</dbReference>
<dbReference type="GO" id="GO:0046373">
    <property type="term" value="P:L-arabinose metabolic process"/>
    <property type="evidence" value="ECO:0007669"/>
    <property type="project" value="InterPro"/>
</dbReference>
<dbReference type="Proteomes" id="UP000002785">
    <property type="component" value="Chromosome"/>
</dbReference>
<sequence length="71" mass="8129">MDTDDRSAIFRKDTTFCPRPGSTAGSVSLESYNYPGRYLRHRDNLQLWLDPSENTAAYRASRSFVLVAPWT</sequence>
<dbReference type="Gene3D" id="2.80.10.50">
    <property type="match status" value="1"/>
</dbReference>
<evidence type="ECO:0000313" key="3">
    <source>
        <dbReference type="Proteomes" id="UP000002785"/>
    </source>
</evidence>
<dbReference type="InterPro" id="IPR007934">
    <property type="entry name" value="AbfB_ABD"/>
</dbReference>
<evidence type="ECO:0000313" key="2">
    <source>
        <dbReference type="EMBL" id="EFH28215.1"/>
    </source>
</evidence>
<keyword evidence="3" id="KW-1185">Reference proteome</keyword>
<organism evidence="2 3">
    <name type="scientific">Streptomyces sviceus (strain ATCC 29083 / DSM 924 / JCM 4929 / NBRC 13980 / NCIMB 11184 / NRRL 5439 / UC 5370)</name>
    <dbReference type="NCBI Taxonomy" id="463191"/>
    <lineage>
        <taxon>Bacteria</taxon>
        <taxon>Bacillati</taxon>
        <taxon>Actinomycetota</taxon>
        <taxon>Actinomycetes</taxon>
        <taxon>Kitasatosporales</taxon>
        <taxon>Streptomycetaceae</taxon>
        <taxon>Streptomyces</taxon>
    </lineage>
</organism>
<accession>D6XBU3</accession>
<dbReference type="AlphaFoldDB" id="D6XBU3"/>
<dbReference type="SUPFAM" id="SSF110221">
    <property type="entry name" value="AbfB domain"/>
    <property type="match status" value="1"/>
</dbReference>